<feature type="domain" description="Bacterial DNA polymerase III alpha subunit NTPase" evidence="5">
    <location>
        <begin position="20"/>
        <end position="144"/>
    </location>
</feature>
<dbReference type="Pfam" id="PF07733">
    <property type="entry name" value="DNA_pol3_alpha"/>
    <property type="match status" value="1"/>
</dbReference>
<dbReference type="InterPro" id="IPR011708">
    <property type="entry name" value="DNA_pol3_alpha_NTPase_dom"/>
</dbReference>
<dbReference type="EMBL" id="ACLR01000232">
    <property type="protein sequence ID" value="EEK15911.1"/>
    <property type="molecule type" value="Genomic_DNA"/>
</dbReference>
<evidence type="ECO:0000256" key="1">
    <source>
        <dbReference type="ARBA" id="ARBA00022679"/>
    </source>
</evidence>
<dbReference type="InterPro" id="IPR040982">
    <property type="entry name" value="DNA_pol3_finger"/>
</dbReference>
<evidence type="ECO:0000256" key="3">
    <source>
        <dbReference type="ARBA" id="ARBA00022705"/>
    </source>
</evidence>
<evidence type="ECO:0000259" key="6">
    <source>
        <dbReference type="Pfam" id="PF17657"/>
    </source>
</evidence>
<dbReference type="eggNOG" id="COG0587">
    <property type="taxonomic scope" value="Bacteria"/>
</dbReference>
<organism evidence="7 8">
    <name type="scientific">Porphyromonas uenonis 60-3</name>
    <dbReference type="NCBI Taxonomy" id="596327"/>
    <lineage>
        <taxon>Bacteria</taxon>
        <taxon>Pseudomonadati</taxon>
        <taxon>Bacteroidota</taxon>
        <taxon>Bacteroidia</taxon>
        <taxon>Bacteroidales</taxon>
        <taxon>Porphyromonadaceae</taxon>
        <taxon>Porphyromonas</taxon>
    </lineage>
</organism>
<keyword evidence="8" id="KW-1185">Reference proteome</keyword>
<proteinExistence type="predicted"/>
<dbReference type="InterPro" id="IPR004805">
    <property type="entry name" value="DnaE2/DnaE/PolC"/>
</dbReference>
<dbReference type="PANTHER" id="PTHR32294:SF0">
    <property type="entry name" value="DNA POLYMERASE III SUBUNIT ALPHA"/>
    <property type="match status" value="1"/>
</dbReference>
<dbReference type="EC" id="2.7.7.7" evidence="7"/>
<dbReference type="AlphaFoldDB" id="C2MEE8"/>
<dbReference type="Proteomes" id="UP000003303">
    <property type="component" value="Unassembled WGS sequence"/>
</dbReference>
<comment type="caution">
    <text evidence="7">The sequence shown here is derived from an EMBL/GenBank/DDBJ whole genome shotgun (WGS) entry which is preliminary data.</text>
</comment>
<dbReference type="STRING" id="596327.PORUE0001_0762"/>
<name>C2MEE8_9PORP</name>
<sequence length="429" mass="49124">MAKKDYLLPKYWDNASGDEEYLRDLVVEGACERYGEDWSDELANRIDYELRYIEDSGYADYFLIVADYVQHAREIGRVSPGRGSAAGSIVNYCLGITSIDPLKFGLLFERFCNPDKRLLPDIDIDVDMATQGKMFDYLSEHYDHVAYGREETHPIFICSQNIVDIVSVEKKGVRNRPTIAVSMLDAEDAGLIPFHLLRTEALSVIDLCLTMSDGNFDLDNLPLNDKTTMNLFRQGDTCGIYDFDSSTMQDLLRQAAPQTFEELVALYTMCHPGPLDWTTEYIARKNGDKPIEYVIPELREILGYTYGMTIYQEQIMLIAQRLASFTPGESDQLRRDLGKKKYDSFVVLKDKFIAQGTRNGFPTDALRGIFEEWEHTTCYTFIRSHAVCYTFLAYQIGYLKVHFPKEFATAYKTMELASAMSNYSNYSDE</sequence>
<dbReference type="OrthoDB" id="1006958at2"/>
<keyword evidence="1 7" id="KW-0808">Transferase</keyword>
<dbReference type="GO" id="GO:0003887">
    <property type="term" value="F:DNA-directed DNA polymerase activity"/>
    <property type="evidence" value="ECO:0007669"/>
    <property type="project" value="UniProtKB-KW"/>
</dbReference>
<keyword evidence="4" id="KW-0239">DNA-directed DNA polymerase</keyword>
<evidence type="ECO:0000256" key="4">
    <source>
        <dbReference type="ARBA" id="ARBA00022932"/>
    </source>
</evidence>
<feature type="domain" description="DNA polymerase III alpha subunit finger" evidence="6">
    <location>
        <begin position="202"/>
        <end position="360"/>
    </location>
</feature>
<dbReference type="RefSeq" id="WP_007366205.1">
    <property type="nucleotide sequence ID" value="NZ_ACLR01000232.1"/>
</dbReference>
<keyword evidence="2 7" id="KW-0548">Nucleotidyltransferase</keyword>
<dbReference type="GO" id="GO:0008408">
    <property type="term" value="F:3'-5' exonuclease activity"/>
    <property type="evidence" value="ECO:0007669"/>
    <property type="project" value="InterPro"/>
</dbReference>
<protein>
    <submittedName>
        <fullName evidence="7">DNA polymerase III, alpha subunit</fullName>
        <ecNumber evidence="7">2.7.7.7</ecNumber>
    </submittedName>
</protein>
<dbReference type="PANTHER" id="PTHR32294">
    <property type="entry name" value="DNA POLYMERASE III SUBUNIT ALPHA"/>
    <property type="match status" value="1"/>
</dbReference>
<reference evidence="7 8" key="1">
    <citation type="submission" date="2009-04" db="EMBL/GenBank/DDBJ databases">
        <authorList>
            <person name="Sebastian Y."/>
            <person name="Madupu R."/>
            <person name="Durkin A.S."/>
            <person name="Torralba M."/>
            <person name="Methe B."/>
            <person name="Sutton G.G."/>
            <person name="Strausberg R.L."/>
            <person name="Nelson K.E."/>
        </authorList>
    </citation>
    <scope>NUCLEOTIDE SEQUENCE [LARGE SCALE GENOMIC DNA]</scope>
    <source>
        <strain evidence="7 8">60-3</strain>
    </source>
</reference>
<evidence type="ECO:0000256" key="2">
    <source>
        <dbReference type="ARBA" id="ARBA00022695"/>
    </source>
</evidence>
<evidence type="ECO:0000313" key="8">
    <source>
        <dbReference type="Proteomes" id="UP000003303"/>
    </source>
</evidence>
<gene>
    <name evidence="7" type="primary">dnaE</name>
    <name evidence="7" type="ORF">PORUE0001_0762</name>
</gene>
<accession>C2MEE8</accession>
<evidence type="ECO:0000259" key="5">
    <source>
        <dbReference type="Pfam" id="PF07733"/>
    </source>
</evidence>
<dbReference type="GO" id="GO:0006260">
    <property type="term" value="P:DNA replication"/>
    <property type="evidence" value="ECO:0007669"/>
    <property type="project" value="UniProtKB-KW"/>
</dbReference>
<dbReference type="Pfam" id="PF17657">
    <property type="entry name" value="DNA_pol3_finger"/>
    <property type="match status" value="1"/>
</dbReference>
<keyword evidence="3" id="KW-0235">DNA replication</keyword>
<evidence type="ECO:0000313" key="7">
    <source>
        <dbReference type="EMBL" id="EEK15911.1"/>
    </source>
</evidence>